<keyword evidence="4" id="KW-1185">Reference proteome</keyword>
<keyword evidence="2" id="KW-0479">Metal-binding</keyword>
<dbReference type="CDD" id="cd01301">
    <property type="entry name" value="rDP_like"/>
    <property type="match status" value="1"/>
</dbReference>
<dbReference type="GO" id="GO:0006508">
    <property type="term" value="P:proteolysis"/>
    <property type="evidence" value="ECO:0007669"/>
    <property type="project" value="UniProtKB-KW"/>
</dbReference>
<evidence type="ECO:0000256" key="1">
    <source>
        <dbReference type="ARBA" id="ARBA00022997"/>
    </source>
</evidence>
<sequence>MKGLTTLIAALALSHRPTLTLADTDTDALYAKAIKLMSESPLIDTHVDLPQIIRGLDRNPLSVLPNLATSLPGHVDIPKMRTGHLGGAFFTVWAPCADFVGADYGPNFLGMTEGLRDSLEVLDIIKRMIEQHPEHLQYAHASKDIKSAFHAGKIASLIGMEGTHFLGNSLSTVRLFAEMGVKYLTLTHTCHTSFAASNGGGGPMEASNHGPGLTEFGKELVRELNRLGVMVDLSHTSDQTMRDAIQLSKAPVVWTHAGARALQDHPRNVPDDILSLIGDGEGKNPGIILSVFYPVFIGPTPETANVSRVADHIEHIASIVGRNHVGIASDFDGMYAGVIGLEDASKYPNLIVELLSRGWNDTELYGVMGENLMRVMEQVDVVKEQLKAEIPSTAIWEKRPDLPANWGGPEQAYLPYEVRDLVNKRPKHDEL</sequence>
<evidence type="ECO:0000256" key="2">
    <source>
        <dbReference type="RuleBase" id="RU341113"/>
    </source>
</evidence>
<dbReference type="AlphaFoldDB" id="A0A132BCY1"/>
<dbReference type="Pfam" id="PF01244">
    <property type="entry name" value="Peptidase_M19"/>
    <property type="match status" value="1"/>
</dbReference>
<dbReference type="EMBL" id="KQ947431">
    <property type="protein sequence ID" value="KUJ09704.1"/>
    <property type="molecule type" value="Genomic_DNA"/>
</dbReference>
<name>A0A132BCY1_MOLSC</name>
<feature type="chain" id="PRO_5007229982" description="Dipeptidase" evidence="2">
    <location>
        <begin position="23"/>
        <end position="431"/>
    </location>
</feature>
<dbReference type="InParanoid" id="A0A132BCY1"/>
<comment type="similarity">
    <text evidence="2">Belongs to the metallo-dependent hydrolases superfamily. Peptidase M19 family.</text>
</comment>
<dbReference type="EC" id="3.4.13.19" evidence="2"/>
<dbReference type="KEGG" id="psco:LY89DRAFT_597619"/>
<dbReference type="InterPro" id="IPR008257">
    <property type="entry name" value="Pept_M19"/>
</dbReference>
<dbReference type="InterPro" id="IPR032466">
    <property type="entry name" value="Metal_Hydrolase"/>
</dbReference>
<reference evidence="3 4" key="1">
    <citation type="submission" date="2015-10" db="EMBL/GenBank/DDBJ databases">
        <title>Full genome of DAOMC 229536 Phialocephala scopiformis, a fungal endophyte of spruce producing the potent anti-insectan compound rugulosin.</title>
        <authorList>
            <consortium name="DOE Joint Genome Institute"/>
            <person name="Walker A.K."/>
            <person name="Frasz S.L."/>
            <person name="Seifert K.A."/>
            <person name="Miller J.D."/>
            <person name="Mondo S.J."/>
            <person name="Labutti K."/>
            <person name="Lipzen A."/>
            <person name="Dockter R."/>
            <person name="Kennedy M."/>
            <person name="Grigoriev I.V."/>
            <person name="Spatafora J.W."/>
        </authorList>
    </citation>
    <scope>NUCLEOTIDE SEQUENCE [LARGE SCALE GENOMIC DNA]</scope>
    <source>
        <strain evidence="3 4">CBS 120377</strain>
    </source>
</reference>
<dbReference type="PANTHER" id="PTHR10443:SF12">
    <property type="entry name" value="DIPEPTIDASE"/>
    <property type="match status" value="1"/>
</dbReference>
<dbReference type="GO" id="GO:0070573">
    <property type="term" value="F:metallodipeptidase activity"/>
    <property type="evidence" value="ECO:0007669"/>
    <property type="project" value="InterPro"/>
</dbReference>
<dbReference type="PANTHER" id="PTHR10443">
    <property type="entry name" value="MICROSOMAL DIPEPTIDASE"/>
    <property type="match status" value="1"/>
</dbReference>
<dbReference type="PROSITE" id="PS51365">
    <property type="entry name" value="RENAL_DIPEPTIDASE_2"/>
    <property type="match status" value="1"/>
</dbReference>
<feature type="signal peptide" evidence="2">
    <location>
        <begin position="1"/>
        <end position="22"/>
    </location>
</feature>
<evidence type="ECO:0000313" key="3">
    <source>
        <dbReference type="EMBL" id="KUJ09704.1"/>
    </source>
</evidence>
<dbReference type="GO" id="GO:0046872">
    <property type="term" value="F:metal ion binding"/>
    <property type="evidence" value="ECO:0007669"/>
    <property type="project" value="UniProtKB-UniRule"/>
</dbReference>
<keyword evidence="1 2" id="KW-0224">Dipeptidase</keyword>
<comment type="cofactor">
    <cofactor evidence="2">
        <name>Zn(2+)</name>
        <dbReference type="ChEBI" id="CHEBI:29105"/>
    </cofactor>
</comment>
<gene>
    <name evidence="3" type="ORF">LY89DRAFT_597619</name>
</gene>
<accession>A0A132BCY1</accession>
<protein>
    <recommendedName>
        <fullName evidence="2">Dipeptidase</fullName>
        <ecNumber evidence="2">3.4.13.19</ecNumber>
    </recommendedName>
</protein>
<dbReference type="RefSeq" id="XP_018064059.1">
    <property type="nucleotide sequence ID" value="XM_018209984.1"/>
</dbReference>
<comment type="catalytic activity">
    <reaction evidence="2">
        <text>an L-aminoacyl-L-amino acid + H2O = 2 an L-alpha-amino acid</text>
        <dbReference type="Rhea" id="RHEA:48940"/>
        <dbReference type="ChEBI" id="CHEBI:15377"/>
        <dbReference type="ChEBI" id="CHEBI:59869"/>
        <dbReference type="ChEBI" id="CHEBI:77460"/>
        <dbReference type="EC" id="3.4.13.19"/>
    </reaction>
</comment>
<keyword evidence="2" id="KW-0482">Metalloprotease</keyword>
<proteinExistence type="inferred from homology"/>
<keyword evidence="2" id="KW-0645">Protease</keyword>
<organism evidence="3 4">
    <name type="scientific">Mollisia scopiformis</name>
    <name type="common">Conifer needle endophyte fungus</name>
    <name type="synonym">Phialocephala scopiformis</name>
    <dbReference type="NCBI Taxonomy" id="149040"/>
    <lineage>
        <taxon>Eukaryota</taxon>
        <taxon>Fungi</taxon>
        <taxon>Dikarya</taxon>
        <taxon>Ascomycota</taxon>
        <taxon>Pezizomycotina</taxon>
        <taxon>Leotiomycetes</taxon>
        <taxon>Helotiales</taxon>
        <taxon>Mollisiaceae</taxon>
        <taxon>Mollisia</taxon>
    </lineage>
</organism>
<keyword evidence="2" id="KW-0862">Zinc</keyword>
<dbReference type="OrthoDB" id="445695at2759"/>
<dbReference type="Gene3D" id="3.20.20.140">
    <property type="entry name" value="Metal-dependent hydrolases"/>
    <property type="match status" value="1"/>
</dbReference>
<evidence type="ECO:0000313" key="4">
    <source>
        <dbReference type="Proteomes" id="UP000070700"/>
    </source>
</evidence>
<keyword evidence="2" id="KW-0378">Hydrolase</keyword>
<keyword evidence="2" id="KW-0732">Signal</keyword>
<dbReference type="GeneID" id="28819710"/>
<dbReference type="SUPFAM" id="SSF51556">
    <property type="entry name" value="Metallo-dependent hydrolases"/>
    <property type="match status" value="1"/>
</dbReference>
<dbReference type="Proteomes" id="UP000070700">
    <property type="component" value="Unassembled WGS sequence"/>
</dbReference>